<feature type="region of interest" description="Disordered" evidence="1">
    <location>
        <begin position="25"/>
        <end position="48"/>
    </location>
</feature>
<comment type="caution">
    <text evidence="2">The sequence shown here is derived from an EMBL/GenBank/DDBJ whole genome shotgun (WGS) entry which is preliminary data.</text>
</comment>
<dbReference type="AlphaFoldDB" id="A0A9P7UQ57"/>
<protein>
    <submittedName>
        <fullName evidence="2">Uncharacterized protein</fullName>
    </submittedName>
</protein>
<gene>
    <name evidence="2" type="ORF">E1B28_013695</name>
</gene>
<evidence type="ECO:0000313" key="3">
    <source>
        <dbReference type="Proteomes" id="UP001049176"/>
    </source>
</evidence>
<name>A0A9P7UQ57_9AGAR</name>
<sequence>MVIEAVGRSAEPVKSQYSLVQTWGFRQPQIPDSPRHSHSAEQGQYSGNPQVQSLELEKSNLLVPGFRQLPNTVKARKDHRPSLGTRIYKQQGQLSSAWRVTAAVPPESQTCSLNCG</sequence>
<dbReference type="Proteomes" id="UP001049176">
    <property type="component" value="Chromosome 9"/>
</dbReference>
<evidence type="ECO:0000256" key="1">
    <source>
        <dbReference type="SAM" id="MobiDB-lite"/>
    </source>
</evidence>
<reference evidence="2" key="1">
    <citation type="journal article" date="2021" name="Genome Biol. Evol.">
        <title>The assembled and annotated genome of the fairy-ring fungus Marasmius oreades.</title>
        <authorList>
            <person name="Hiltunen M."/>
            <person name="Ament-Velasquez S.L."/>
            <person name="Johannesson H."/>
        </authorList>
    </citation>
    <scope>NUCLEOTIDE SEQUENCE</scope>
    <source>
        <strain evidence="2">03SP1</strain>
    </source>
</reference>
<accession>A0A9P7UQ57</accession>
<dbReference type="GeneID" id="66082770"/>
<dbReference type="EMBL" id="CM032189">
    <property type="protein sequence ID" value="KAG7087754.1"/>
    <property type="molecule type" value="Genomic_DNA"/>
</dbReference>
<proteinExistence type="predicted"/>
<evidence type="ECO:0000313" key="2">
    <source>
        <dbReference type="EMBL" id="KAG7087754.1"/>
    </source>
</evidence>
<dbReference type="KEGG" id="more:E1B28_013695"/>
<keyword evidence="3" id="KW-1185">Reference proteome</keyword>
<organism evidence="2 3">
    <name type="scientific">Marasmius oreades</name>
    <name type="common">fairy-ring Marasmius</name>
    <dbReference type="NCBI Taxonomy" id="181124"/>
    <lineage>
        <taxon>Eukaryota</taxon>
        <taxon>Fungi</taxon>
        <taxon>Dikarya</taxon>
        <taxon>Basidiomycota</taxon>
        <taxon>Agaricomycotina</taxon>
        <taxon>Agaricomycetes</taxon>
        <taxon>Agaricomycetidae</taxon>
        <taxon>Agaricales</taxon>
        <taxon>Marasmiineae</taxon>
        <taxon>Marasmiaceae</taxon>
        <taxon>Marasmius</taxon>
    </lineage>
</organism>
<dbReference type="RefSeq" id="XP_043004225.1">
    <property type="nucleotide sequence ID" value="XM_043158870.1"/>
</dbReference>